<dbReference type="KEGG" id="prz:GZH47_11750"/>
<dbReference type="Proteomes" id="UP000479114">
    <property type="component" value="Chromosome"/>
</dbReference>
<name>A0A6C0NYZ9_9BACL</name>
<evidence type="ECO:0000313" key="2">
    <source>
        <dbReference type="Proteomes" id="UP000479114"/>
    </source>
</evidence>
<dbReference type="EMBL" id="CP048286">
    <property type="protein sequence ID" value="QHW31448.1"/>
    <property type="molecule type" value="Genomic_DNA"/>
</dbReference>
<accession>A0A6C0NYZ9</accession>
<protein>
    <submittedName>
        <fullName evidence="1">Uncharacterized protein</fullName>
    </submittedName>
</protein>
<evidence type="ECO:0000313" key="1">
    <source>
        <dbReference type="EMBL" id="QHW31448.1"/>
    </source>
</evidence>
<proteinExistence type="predicted"/>
<sequence>MTEVPQGGRGGNRRALDYDTKGDDGMSTYLELDIDSVVRIGLMYLDGDRFEEVLLDRHGHTDYDFARFTDVKNDLTRLENINPKLNLCAVLWQLHPANRQVAIPVVAGKSLPLEEWTRTAASPEMLSVMESGRPQVKKRNASRISRYYPVRNSDDEIVGILELLQGMEQIEDL</sequence>
<keyword evidence="2" id="KW-1185">Reference proteome</keyword>
<gene>
    <name evidence="1" type="ORF">GZH47_11750</name>
</gene>
<dbReference type="AlphaFoldDB" id="A0A6C0NYZ9"/>
<reference evidence="1 2" key="1">
    <citation type="submission" date="2020-02" db="EMBL/GenBank/DDBJ databases">
        <title>Paenibacillus sp. nov., isolated from rhizosphere soil of tomato.</title>
        <authorList>
            <person name="Weon H.-Y."/>
            <person name="Lee S.A."/>
        </authorList>
    </citation>
    <scope>NUCLEOTIDE SEQUENCE [LARGE SCALE GENOMIC DNA]</scope>
    <source>
        <strain evidence="1 2">14171R-81</strain>
    </source>
</reference>
<organism evidence="1 2">
    <name type="scientific">Paenibacillus rhizovicinus</name>
    <dbReference type="NCBI Taxonomy" id="2704463"/>
    <lineage>
        <taxon>Bacteria</taxon>
        <taxon>Bacillati</taxon>
        <taxon>Bacillota</taxon>
        <taxon>Bacilli</taxon>
        <taxon>Bacillales</taxon>
        <taxon>Paenibacillaceae</taxon>
        <taxon>Paenibacillus</taxon>
    </lineage>
</organism>
<dbReference type="RefSeq" id="WP_162640256.1">
    <property type="nucleotide sequence ID" value="NZ_CP048286.1"/>
</dbReference>